<proteinExistence type="predicted"/>
<dbReference type="OrthoDB" id="6624781at2"/>
<accession>A0A291GZV2</accession>
<sequence length="161" mass="17429">MSKDGGMSQSAEGILTATREIAAPAEAIFELIADPALQPRWDGNDNLAEAAPGQRVHAVGEVFVMTNRNGGVRDNHIVAFVEGREIAWRPAPHGEQPAGHQWGWELDPLEDGRTRVTHVYDYSALPPSQEKRLAKARAMTPENLLASIDRLAALAEEGGDS</sequence>
<protein>
    <submittedName>
        <fullName evidence="1">Polyketide cyclase</fullName>
    </submittedName>
</protein>
<dbReference type="InterPro" id="IPR019587">
    <property type="entry name" value="Polyketide_cyclase/dehydratase"/>
</dbReference>
<dbReference type="InterPro" id="IPR023393">
    <property type="entry name" value="START-like_dom_sf"/>
</dbReference>
<evidence type="ECO:0000313" key="2">
    <source>
        <dbReference type="Proteomes" id="UP000217889"/>
    </source>
</evidence>
<dbReference type="SUPFAM" id="SSF55961">
    <property type="entry name" value="Bet v1-like"/>
    <property type="match status" value="1"/>
</dbReference>
<organism evidence="1 2">
    <name type="scientific">Brachybacterium ginsengisoli</name>
    <dbReference type="NCBI Taxonomy" id="1331682"/>
    <lineage>
        <taxon>Bacteria</taxon>
        <taxon>Bacillati</taxon>
        <taxon>Actinomycetota</taxon>
        <taxon>Actinomycetes</taxon>
        <taxon>Micrococcales</taxon>
        <taxon>Dermabacteraceae</taxon>
        <taxon>Brachybacterium</taxon>
    </lineage>
</organism>
<dbReference type="Proteomes" id="UP000217889">
    <property type="component" value="Chromosome"/>
</dbReference>
<keyword evidence="2" id="KW-1185">Reference proteome</keyword>
<reference evidence="1 2" key="1">
    <citation type="journal article" date="2014" name="Int. J. Syst. Evol. Microbiol.">
        <title>Brachybacterium ginsengisoli sp. nov., isolated from soil of a ginseng field.</title>
        <authorList>
            <person name="Hoang V.A."/>
            <person name="Kim Y.J."/>
            <person name="Nguyen N.L."/>
            <person name="Yang D.C."/>
        </authorList>
    </citation>
    <scope>NUCLEOTIDE SEQUENCE [LARGE SCALE GENOMIC DNA]</scope>
    <source>
        <strain evidence="1 2">DCY80</strain>
    </source>
</reference>
<dbReference type="Pfam" id="PF10604">
    <property type="entry name" value="Polyketide_cyc2"/>
    <property type="match status" value="1"/>
</dbReference>
<dbReference type="KEGG" id="bgg:CFK41_13780"/>
<dbReference type="EMBL" id="CP023564">
    <property type="protein sequence ID" value="ATG55725.1"/>
    <property type="molecule type" value="Genomic_DNA"/>
</dbReference>
<dbReference type="AlphaFoldDB" id="A0A291GZV2"/>
<dbReference type="Gene3D" id="3.30.530.20">
    <property type="match status" value="1"/>
</dbReference>
<dbReference type="CDD" id="cd07825">
    <property type="entry name" value="SRPBCC_7"/>
    <property type="match status" value="1"/>
</dbReference>
<name>A0A291GZV2_9MICO</name>
<evidence type="ECO:0000313" key="1">
    <source>
        <dbReference type="EMBL" id="ATG55725.1"/>
    </source>
</evidence>
<gene>
    <name evidence="1" type="ORF">CFK41_13780</name>
</gene>